<evidence type="ECO:0000259" key="1">
    <source>
        <dbReference type="Pfam" id="PF13649"/>
    </source>
</evidence>
<evidence type="ECO:0000313" key="3">
    <source>
        <dbReference type="Proteomes" id="UP000306007"/>
    </source>
</evidence>
<dbReference type="CDD" id="cd02440">
    <property type="entry name" value="AdoMet_MTases"/>
    <property type="match status" value="1"/>
</dbReference>
<dbReference type="Pfam" id="PF13649">
    <property type="entry name" value="Methyltransf_25"/>
    <property type="match status" value="1"/>
</dbReference>
<dbReference type="InterPro" id="IPR029063">
    <property type="entry name" value="SAM-dependent_MTases_sf"/>
</dbReference>
<dbReference type="AlphaFoldDB" id="A0A4Y5SL87"/>
<proteinExistence type="predicted"/>
<dbReference type="EMBL" id="CP040846">
    <property type="protein sequence ID" value="QDA31616.1"/>
    <property type="molecule type" value="Genomic_DNA"/>
</dbReference>
<dbReference type="Proteomes" id="UP000306007">
    <property type="component" value="Chromosome"/>
</dbReference>
<keyword evidence="2" id="KW-0489">Methyltransferase</keyword>
<dbReference type="PANTHER" id="PTHR14741:SF32">
    <property type="entry name" value="TRIMETHYLGUANOSINE SYNTHASE"/>
    <property type="match status" value="1"/>
</dbReference>
<dbReference type="SUPFAM" id="SSF53335">
    <property type="entry name" value="S-adenosyl-L-methionine-dependent methyltransferases"/>
    <property type="match status" value="1"/>
</dbReference>
<protein>
    <submittedName>
        <fullName evidence="2">Methyltransferase domain-containing protein</fullName>
    </submittedName>
</protein>
<sequence length="383" mass="44005">MFEGISEEKVREAVELIKKGYDERKLRARLGSDWEIIAEIARARIRAKDKFSRDDLWMDLEGLRYSTHEIVARYRSERLEKAGVRSVADVSCGIGIQLIFYAMKVERAYGIDIDPAKVEFARRNAEKYGVSNIEFINADSLAPETVERIDAEVVFSDPARPPEMPERRLEDLLPSPLRIYEAYKSRADAFIFDLPPQIRRERIPWKGEFEYIDLFGALNRLTFYTEPLAGAERSAVVLPAGARLESNPDLEDILEWTEEPGEYLYEVPQAVDYADLLNELFHVLNGEAKMLLREKRRVLATGDAPLKSPYLKRTYAVVGVVPFHPVRINDFLRKEGFGRATLKLSVPQEEYWQVRKRIEANLSGDRRAFVFRVGDMAVIAEAL</sequence>
<dbReference type="PANTHER" id="PTHR14741">
    <property type="entry name" value="S-ADENOSYLMETHIONINE-DEPENDENT METHYLTRANSFERASE RELATED"/>
    <property type="match status" value="1"/>
</dbReference>
<organism evidence="2 3">
    <name type="scientific">Thermococcus indicus</name>
    <dbReference type="NCBI Taxonomy" id="2586643"/>
    <lineage>
        <taxon>Archaea</taxon>
        <taxon>Methanobacteriati</taxon>
        <taxon>Methanobacteriota</taxon>
        <taxon>Thermococci</taxon>
        <taxon>Thermococcales</taxon>
        <taxon>Thermococcaceae</taxon>
        <taxon>Thermococcus</taxon>
    </lineage>
</organism>
<dbReference type="RefSeq" id="WP_139680953.1">
    <property type="nucleotide sequence ID" value="NZ_CP040846.1"/>
</dbReference>
<feature type="domain" description="Methyltransferase" evidence="1">
    <location>
        <begin position="87"/>
        <end position="150"/>
    </location>
</feature>
<dbReference type="KEGG" id="tic:FH039_08425"/>
<name>A0A4Y5SL87_9EURY</name>
<keyword evidence="2" id="KW-0808">Transferase</keyword>
<dbReference type="GO" id="GO:0071164">
    <property type="term" value="F:RNA cap trimethylguanosine synthase activity"/>
    <property type="evidence" value="ECO:0007669"/>
    <property type="project" value="TreeGrafter"/>
</dbReference>
<dbReference type="InterPro" id="IPR041698">
    <property type="entry name" value="Methyltransf_25"/>
</dbReference>
<reference evidence="2 3" key="1">
    <citation type="submission" date="2019-06" db="EMBL/GenBank/DDBJ databases">
        <title>Thermococcus indicus sp. nov., a Fe(III)-reducing hyperthermophilic archaeon isolated from the Onnuri vent field of the Central Indian Ocean ridge.</title>
        <authorList>
            <person name="Lim J.K."/>
            <person name="Kim Y.J."/>
            <person name="Kwon K.K."/>
        </authorList>
    </citation>
    <scope>NUCLEOTIDE SEQUENCE [LARGE SCALE GENOMIC DNA]</scope>
    <source>
        <strain evidence="2 3">IOH1</strain>
    </source>
</reference>
<evidence type="ECO:0000313" key="2">
    <source>
        <dbReference type="EMBL" id="QDA31616.1"/>
    </source>
</evidence>
<keyword evidence="3" id="KW-1185">Reference proteome</keyword>
<accession>A0A4Y5SL87</accession>
<gene>
    <name evidence="2" type="ORF">FH039_08425</name>
</gene>
<dbReference type="OrthoDB" id="56872at2157"/>
<dbReference type="Gene3D" id="3.40.50.150">
    <property type="entry name" value="Vaccinia Virus protein VP39"/>
    <property type="match status" value="1"/>
</dbReference>
<dbReference type="GeneID" id="40475203"/>